<comment type="catalytic activity">
    <reaction evidence="11">
        <text>K(+)(in) + H(+)(in) = K(+)(out) + H(+)(out)</text>
        <dbReference type="Rhea" id="RHEA:28490"/>
        <dbReference type="ChEBI" id="CHEBI:15378"/>
        <dbReference type="ChEBI" id="CHEBI:29103"/>
    </reaction>
</comment>
<evidence type="ECO:0000256" key="2">
    <source>
        <dbReference type="ARBA" id="ARBA00022448"/>
    </source>
</evidence>
<name>A0ABV4CUC8_9BACT</name>
<keyword evidence="15" id="KW-1185">Reference proteome</keyword>
<feature type="transmembrane region" description="Helical" evidence="11">
    <location>
        <begin position="172"/>
        <end position="192"/>
    </location>
</feature>
<keyword evidence="6 11" id="KW-0769">Symport</keyword>
<keyword evidence="4 11" id="KW-0633">Potassium transport</keyword>
<dbReference type="InterPro" id="IPR053952">
    <property type="entry name" value="K_trans_C"/>
</dbReference>
<sequence length="656" mass="72495">MHGLTKSTVSASVHKVTAMALLVTIGIVFGDIGTSPLYVMKTILHVGHTIDADYITGAVSCIIWTLTLQTTVKYVLIALRADNKGEGGILALYALIRRLRFKWLYILAAIGASTLIADGVITPAVTVTSAIEGLRAIEPDAPVVPVVLFIITLVFVVQQFGSKAIGRLFGPFMLAWFLMLGLLGALCIGEYSGILRAFNPVYAIKLLIDYPGWFLILGAVFLCTTGAEALYSDLGHCGRLNITVSWIFVKIMLILNYLGQGAWIISRLPDGGVEGNPFYTIMPSWFLPVGIFMSTGAAIIASQALLSGSFTIFSEAMNLGFWPRLRINYPTNLKGQLYIPVVNMALYVGCVATVLIFGSSDRMEAAYGLAITITMLMTTVLLAFYLRHKGVALWIVALFTLVYISIEGAFFTANAFKFMHGGWFTVLIAGVVCAVMLIWRRAKLIRDKYIEYKDIEDYREIVADIKADNAIPEYAANLVFISRSVSSRMVESKLLYSIINKQPKRADHYWLLRIEYVDTPDTLEYDCDVIIPDTLISVSLRMGFRVRPQVSVYLRQIVEDLVADGTISLASRYPSLRKHGIAGNFRFVIIHRIFSASSCCEGKDRLLMTLYALLRRLGISDEKALGLDTSNLTVENVPLIINNKESRRITRSGDGG</sequence>
<keyword evidence="7 11" id="KW-0630">Potassium</keyword>
<evidence type="ECO:0000256" key="11">
    <source>
        <dbReference type="HAMAP-Rule" id="MF_01522"/>
    </source>
</evidence>
<dbReference type="PANTHER" id="PTHR30540">
    <property type="entry name" value="OSMOTIC STRESS POTASSIUM TRANSPORTER"/>
    <property type="match status" value="1"/>
</dbReference>
<feature type="domain" description="K+ potassium transporter integral membrane" evidence="12">
    <location>
        <begin position="22"/>
        <end position="453"/>
    </location>
</feature>
<feature type="domain" description="K+ potassium transporter C-terminal" evidence="13">
    <location>
        <begin position="478"/>
        <end position="631"/>
    </location>
</feature>
<evidence type="ECO:0000313" key="14">
    <source>
        <dbReference type="EMBL" id="MEY8244617.1"/>
    </source>
</evidence>
<feature type="transmembrane region" description="Helical" evidence="11">
    <location>
        <begin position="212"/>
        <end position="231"/>
    </location>
</feature>
<feature type="transmembrane region" description="Helical" evidence="11">
    <location>
        <begin position="12"/>
        <end position="34"/>
    </location>
</feature>
<keyword evidence="9 11" id="KW-0406">Ion transport</keyword>
<dbReference type="InterPro" id="IPR003855">
    <property type="entry name" value="K+_transporter"/>
</dbReference>
<keyword evidence="5 11" id="KW-0812">Transmembrane</keyword>
<dbReference type="InterPro" id="IPR053951">
    <property type="entry name" value="K_trans_N"/>
</dbReference>
<evidence type="ECO:0000256" key="9">
    <source>
        <dbReference type="ARBA" id="ARBA00023065"/>
    </source>
</evidence>
<dbReference type="RefSeq" id="WP_121699215.1">
    <property type="nucleotide sequence ID" value="NZ_JBCLPP010000006.1"/>
</dbReference>
<dbReference type="EMBL" id="JBCLPP010000006">
    <property type="protein sequence ID" value="MEY8244617.1"/>
    <property type="molecule type" value="Genomic_DNA"/>
</dbReference>
<keyword evidence="2 11" id="KW-0813">Transport</keyword>
<feature type="transmembrane region" description="Helical" evidence="11">
    <location>
        <begin position="393"/>
        <end position="416"/>
    </location>
</feature>
<feature type="transmembrane region" description="Helical" evidence="11">
    <location>
        <begin position="365"/>
        <end position="386"/>
    </location>
</feature>
<comment type="subcellular location">
    <subcellularLocation>
        <location evidence="11">Cell membrane</location>
        <topology evidence="11">Multi-pass membrane protein</topology>
    </subcellularLocation>
    <subcellularLocation>
        <location evidence="1">Membrane</location>
        <topology evidence="1">Multi-pass membrane protein</topology>
    </subcellularLocation>
</comment>
<evidence type="ECO:0000256" key="6">
    <source>
        <dbReference type="ARBA" id="ARBA00022847"/>
    </source>
</evidence>
<feature type="transmembrane region" description="Helical" evidence="11">
    <location>
        <begin position="285"/>
        <end position="316"/>
    </location>
</feature>
<keyword evidence="10 11" id="KW-0472">Membrane</keyword>
<comment type="similarity">
    <text evidence="11">Belongs to the HAK/KUP transporter (TC 2.A.72) family.</text>
</comment>
<gene>
    <name evidence="11" type="primary">kup</name>
    <name evidence="14" type="ORF">AAK873_03160</name>
</gene>
<dbReference type="InterPro" id="IPR023051">
    <property type="entry name" value="Kup"/>
</dbReference>
<keyword evidence="8 11" id="KW-1133">Transmembrane helix</keyword>
<evidence type="ECO:0000256" key="3">
    <source>
        <dbReference type="ARBA" id="ARBA00022475"/>
    </source>
</evidence>
<dbReference type="HAMAP" id="MF_01522">
    <property type="entry name" value="Kup"/>
    <property type="match status" value="1"/>
</dbReference>
<reference evidence="14 15" key="1">
    <citation type="submission" date="2024-03" db="EMBL/GenBank/DDBJ databases">
        <title>Mouse gut bacterial collection (mGBC) of GemPharmatech.</title>
        <authorList>
            <person name="He Y."/>
            <person name="Dong L."/>
            <person name="Wu D."/>
            <person name="Gao X."/>
            <person name="Lin Z."/>
        </authorList>
    </citation>
    <scope>NUCLEOTIDE SEQUENCE [LARGE SCALE GENOMIC DNA]</scope>
    <source>
        <strain evidence="14 15">54-13</strain>
    </source>
</reference>
<accession>A0ABV4CUC8</accession>
<protein>
    <recommendedName>
        <fullName evidence="11">Probable potassium transport system protein Kup</fullName>
    </recommendedName>
</protein>
<evidence type="ECO:0000256" key="4">
    <source>
        <dbReference type="ARBA" id="ARBA00022538"/>
    </source>
</evidence>
<feature type="transmembrane region" description="Helical" evidence="11">
    <location>
        <begin position="141"/>
        <end position="160"/>
    </location>
</feature>
<evidence type="ECO:0000313" key="15">
    <source>
        <dbReference type="Proteomes" id="UP001565200"/>
    </source>
</evidence>
<feature type="transmembrane region" description="Helical" evidence="11">
    <location>
        <begin position="422"/>
        <end position="439"/>
    </location>
</feature>
<feature type="transmembrane region" description="Helical" evidence="11">
    <location>
        <begin position="243"/>
        <end position="265"/>
    </location>
</feature>
<evidence type="ECO:0000256" key="5">
    <source>
        <dbReference type="ARBA" id="ARBA00022692"/>
    </source>
</evidence>
<comment type="caution">
    <text evidence="14">The sequence shown here is derived from an EMBL/GenBank/DDBJ whole genome shotgun (WGS) entry which is preliminary data.</text>
</comment>
<evidence type="ECO:0000256" key="7">
    <source>
        <dbReference type="ARBA" id="ARBA00022958"/>
    </source>
</evidence>
<feature type="transmembrane region" description="Helical" evidence="11">
    <location>
        <begin position="337"/>
        <end position="359"/>
    </location>
</feature>
<dbReference type="Proteomes" id="UP001565200">
    <property type="component" value="Unassembled WGS sequence"/>
</dbReference>
<evidence type="ECO:0000256" key="8">
    <source>
        <dbReference type="ARBA" id="ARBA00022989"/>
    </source>
</evidence>
<dbReference type="Pfam" id="PF02705">
    <property type="entry name" value="K_trans"/>
    <property type="match status" value="1"/>
</dbReference>
<keyword evidence="3 11" id="KW-1003">Cell membrane</keyword>
<evidence type="ECO:0000256" key="1">
    <source>
        <dbReference type="ARBA" id="ARBA00004141"/>
    </source>
</evidence>
<feature type="transmembrane region" description="Helical" evidence="11">
    <location>
        <begin position="103"/>
        <end position="121"/>
    </location>
</feature>
<evidence type="ECO:0000259" key="13">
    <source>
        <dbReference type="Pfam" id="PF22776"/>
    </source>
</evidence>
<evidence type="ECO:0000259" key="12">
    <source>
        <dbReference type="Pfam" id="PF02705"/>
    </source>
</evidence>
<dbReference type="Pfam" id="PF22776">
    <property type="entry name" value="K_trans_C"/>
    <property type="match status" value="1"/>
</dbReference>
<feature type="transmembrane region" description="Helical" evidence="11">
    <location>
        <begin position="54"/>
        <end position="76"/>
    </location>
</feature>
<proteinExistence type="inferred from homology"/>
<organism evidence="14 15">
    <name type="scientific">Heminiphilus faecis</name>
    <dbReference type="NCBI Taxonomy" id="2601703"/>
    <lineage>
        <taxon>Bacteria</taxon>
        <taxon>Pseudomonadati</taxon>
        <taxon>Bacteroidota</taxon>
        <taxon>Bacteroidia</taxon>
        <taxon>Bacteroidales</taxon>
        <taxon>Muribaculaceae</taxon>
        <taxon>Heminiphilus</taxon>
    </lineage>
</organism>
<dbReference type="PANTHER" id="PTHR30540:SF83">
    <property type="entry name" value="K+ POTASSIUM TRANSPORTER"/>
    <property type="match status" value="1"/>
</dbReference>
<comment type="function">
    <text evidence="11">Transport of potassium into the cell. Likely operates as a K(+):H(+) symporter.</text>
</comment>
<evidence type="ECO:0000256" key="10">
    <source>
        <dbReference type="ARBA" id="ARBA00023136"/>
    </source>
</evidence>